<evidence type="ECO:0000313" key="7">
    <source>
        <dbReference type="EMBL" id="KAG0297421.1"/>
    </source>
</evidence>
<dbReference type="InterPro" id="IPR036236">
    <property type="entry name" value="Znf_C2H2_sf"/>
</dbReference>
<dbReference type="Proteomes" id="UP001194696">
    <property type="component" value="Unassembled WGS sequence"/>
</dbReference>
<dbReference type="EMBL" id="JAAAIM010000032">
    <property type="protein sequence ID" value="KAG0297421.1"/>
    <property type="molecule type" value="Genomic_DNA"/>
</dbReference>
<dbReference type="PANTHER" id="PTHR23235:SF156">
    <property type="entry name" value="KRUPPEL-LIKE FACTOR 18"/>
    <property type="match status" value="1"/>
</dbReference>
<proteinExistence type="predicted"/>
<dbReference type="Gene3D" id="3.30.160.60">
    <property type="entry name" value="Classic Zinc Finger"/>
    <property type="match status" value="2"/>
</dbReference>
<name>A0ABQ7KFE4_9FUNG</name>
<accession>A0ABQ7KFE4</accession>
<protein>
    <recommendedName>
        <fullName evidence="6">C2H2-type domain-containing protein</fullName>
    </recommendedName>
</protein>
<dbReference type="SMART" id="SM00355">
    <property type="entry name" value="ZnF_C2H2"/>
    <property type="match status" value="2"/>
</dbReference>
<feature type="domain" description="C2H2-type" evidence="6">
    <location>
        <begin position="323"/>
        <end position="353"/>
    </location>
</feature>
<dbReference type="PROSITE" id="PS50157">
    <property type="entry name" value="ZINC_FINGER_C2H2_2"/>
    <property type="match status" value="2"/>
</dbReference>
<evidence type="ECO:0000313" key="8">
    <source>
        <dbReference type="Proteomes" id="UP001194696"/>
    </source>
</evidence>
<comment type="caution">
    <text evidence="7">The sequence shown here is derived from an EMBL/GenBank/DDBJ whole genome shotgun (WGS) entry which is preliminary data.</text>
</comment>
<keyword evidence="3" id="KW-0862">Zinc</keyword>
<reference evidence="7 8" key="1">
    <citation type="journal article" date="2020" name="Fungal Divers.">
        <title>Resolving the Mortierellaceae phylogeny through synthesis of multi-gene phylogenetics and phylogenomics.</title>
        <authorList>
            <person name="Vandepol N."/>
            <person name="Liber J."/>
            <person name="Desiro A."/>
            <person name="Na H."/>
            <person name="Kennedy M."/>
            <person name="Barry K."/>
            <person name="Grigoriev I.V."/>
            <person name="Miller A.N."/>
            <person name="O'Donnell K."/>
            <person name="Stajich J.E."/>
            <person name="Bonito G."/>
        </authorList>
    </citation>
    <scope>NUCLEOTIDE SEQUENCE [LARGE SCALE GENOMIC DNA]</scope>
    <source>
        <strain evidence="7 8">AD045</strain>
    </source>
</reference>
<dbReference type="PANTHER" id="PTHR23235">
    <property type="entry name" value="KRUEPPEL-LIKE TRANSCRIPTION FACTOR"/>
    <property type="match status" value="1"/>
</dbReference>
<feature type="region of interest" description="Disordered" evidence="5">
    <location>
        <begin position="41"/>
        <end position="62"/>
    </location>
</feature>
<feature type="non-terminal residue" evidence="7">
    <location>
        <position position="1"/>
    </location>
</feature>
<evidence type="ECO:0000256" key="3">
    <source>
        <dbReference type="ARBA" id="ARBA00022833"/>
    </source>
</evidence>
<dbReference type="PROSITE" id="PS00028">
    <property type="entry name" value="ZINC_FINGER_C2H2_1"/>
    <property type="match status" value="1"/>
</dbReference>
<sequence length="411" mass="45241">TPSTMFTSEQQQHHHLQILGHHPASPVGCSFLDLPADAFTRGASSSSNNSHSNESDGYTSPAAEDCQASVDYMYSHMHSSNAQQHQQQQQYSNDQFAAMAPSYMMSMARSFSDGQLSEICSSPNLSGTTAVKMELCDSPPSLYPQQAIFETADDYHYRSSHSHHHSHNLYSSQYHNHHSHQQQQHHHHSHSYSTSSLSTLSSSDDSSSMSPRSTFSTGSLSLSSSSNSLAAVSGSSSYPLSRTLSEPSIMPIFQTMSTSSSMSDLSSLHDFNGGSLEDSKPSSLLLMATSPISTTTSVTTGVPKRSRGRRVSSHPDNSGCKIFKCRFDDCGKIFKRSEHLKRHVRSIHTLEKPFECPINNCPKRFSRSDNLNQHIRIHRHTSGARAAEKHSKAMASFTPFLDTYSTGLLTL</sequence>
<feature type="compositionally biased region" description="Basic residues" evidence="5">
    <location>
        <begin position="175"/>
        <end position="190"/>
    </location>
</feature>
<feature type="region of interest" description="Disordered" evidence="5">
    <location>
        <begin position="175"/>
        <end position="226"/>
    </location>
</feature>
<evidence type="ECO:0000256" key="2">
    <source>
        <dbReference type="ARBA" id="ARBA00022771"/>
    </source>
</evidence>
<keyword evidence="2 4" id="KW-0863">Zinc-finger</keyword>
<dbReference type="SUPFAM" id="SSF57667">
    <property type="entry name" value="beta-beta-alpha zinc fingers"/>
    <property type="match status" value="1"/>
</dbReference>
<feature type="domain" description="C2H2-type" evidence="6">
    <location>
        <begin position="354"/>
        <end position="378"/>
    </location>
</feature>
<evidence type="ECO:0000256" key="5">
    <source>
        <dbReference type="SAM" id="MobiDB-lite"/>
    </source>
</evidence>
<gene>
    <name evidence="7" type="ORF">BGZ96_006601</name>
</gene>
<evidence type="ECO:0000256" key="4">
    <source>
        <dbReference type="PROSITE-ProRule" id="PRU00042"/>
    </source>
</evidence>
<feature type="compositionally biased region" description="Low complexity" evidence="5">
    <location>
        <begin position="191"/>
        <end position="226"/>
    </location>
</feature>
<evidence type="ECO:0000259" key="6">
    <source>
        <dbReference type="PROSITE" id="PS50157"/>
    </source>
</evidence>
<keyword evidence="8" id="KW-1185">Reference proteome</keyword>
<evidence type="ECO:0000256" key="1">
    <source>
        <dbReference type="ARBA" id="ARBA00022723"/>
    </source>
</evidence>
<organism evidence="7 8">
    <name type="scientific">Linnemannia gamsii</name>
    <dbReference type="NCBI Taxonomy" id="64522"/>
    <lineage>
        <taxon>Eukaryota</taxon>
        <taxon>Fungi</taxon>
        <taxon>Fungi incertae sedis</taxon>
        <taxon>Mucoromycota</taxon>
        <taxon>Mortierellomycotina</taxon>
        <taxon>Mortierellomycetes</taxon>
        <taxon>Mortierellales</taxon>
        <taxon>Mortierellaceae</taxon>
        <taxon>Linnemannia</taxon>
    </lineage>
</organism>
<dbReference type="Pfam" id="PF00096">
    <property type="entry name" value="zf-C2H2"/>
    <property type="match status" value="2"/>
</dbReference>
<keyword evidence="1" id="KW-0479">Metal-binding</keyword>
<dbReference type="InterPro" id="IPR013087">
    <property type="entry name" value="Znf_C2H2_type"/>
</dbReference>